<sequence>MTYQKLELLKRKQQLEKIIKTLDHALHLIDNNLQIDPTIFMSLITNMQFEDEQKEWLKTILNEEKVTQLYEISNDKQKELERKFYQITERLKKLYGTDPQDMNVQEIIKDYIQLAEETAMTPIQSLLEDLPEEIED</sequence>
<gene>
    <name evidence="1" type="ORF">J2S19_001685</name>
</gene>
<accession>A0ABT9ZDW9</accession>
<proteinExistence type="predicted"/>
<reference evidence="1 2" key="1">
    <citation type="submission" date="2023-07" db="EMBL/GenBank/DDBJ databases">
        <title>Genomic Encyclopedia of Type Strains, Phase IV (KMG-IV): sequencing the most valuable type-strain genomes for metagenomic binning, comparative biology and taxonomic classification.</title>
        <authorList>
            <person name="Goeker M."/>
        </authorList>
    </citation>
    <scope>NUCLEOTIDE SEQUENCE [LARGE SCALE GENOMIC DNA]</scope>
    <source>
        <strain evidence="1 2">DSM 29005</strain>
    </source>
</reference>
<comment type="caution">
    <text evidence="1">The sequence shown here is derived from an EMBL/GenBank/DDBJ whole genome shotgun (WGS) entry which is preliminary data.</text>
</comment>
<evidence type="ECO:0000313" key="2">
    <source>
        <dbReference type="Proteomes" id="UP001234495"/>
    </source>
</evidence>
<protein>
    <submittedName>
        <fullName evidence="1">Transcriptional regulator</fullName>
    </submittedName>
</protein>
<dbReference type="RefSeq" id="WP_307339704.1">
    <property type="nucleotide sequence ID" value="NZ_JAUSUD010000006.1"/>
</dbReference>
<organism evidence="1 2">
    <name type="scientific">Metabacillus malikii</name>
    <dbReference type="NCBI Taxonomy" id="1504265"/>
    <lineage>
        <taxon>Bacteria</taxon>
        <taxon>Bacillati</taxon>
        <taxon>Bacillota</taxon>
        <taxon>Bacilli</taxon>
        <taxon>Bacillales</taxon>
        <taxon>Bacillaceae</taxon>
        <taxon>Metabacillus</taxon>
    </lineage>
</organism>
<keyword evidence="2" id="KW-1185">Reference proteome</keyword>
<dbReference type="EMBL" id="JAUSUD010000006">
    <property type="protein sequence ID" value="MDQ0230429.1"/>
    <property type="molecule type" value="Genomic_DNA"/>
</dbReference>
<evidence type="ECO:0000313" key="1">
    <source>
        <dbReference type="EMBL" id="MDQ0230429.1"/>
    </source>
</evidence>
<dbReference type="Proteomes" id="UP001234495">
    <property type="component" value="Unassembled WGS sequence"/>
</dbReference>
<dbReference type="Gene3D" id="6.10.250.360">
    <property type="match status" value="1"/>
</dbReference>
<name>A0ABT9ZDW9_9BACI</name>